<sequence length="591" mass="68661">MQRSDVKEQYKWAIEDIYPSDEAWESDYDRAMNSINFSQYAGKLSDKVQLLSFLKCDDDFMKLAERLAVYAYMKHDEDARISKYTSYNSKMGMLFSKYSGEVAFYEPEMAKQSQEYLNSLLSDKDFSDYDYKLKQLIKRKTHVLSENEEKLIALAGETFSTFREAFGMIDNADLPLPEIELDAKKVKLSHGLYGLVMHSADRDKRKEVYEKYYGAYTSLLNTITSIYYGNVKKDVFYSKAYKFNSCLERALFEEDVDRAVYDNLLSSVEKSFPAMHRYIADRKRLLGYDKLYFYDIYAPLVADVDFKMSYDDAYDYVIKGLAPLGKDYQALLKKGYDERWIDVEETEGKRSGAYSTGVTGVHPFVLLNYQPTLSDVFTIAHEMGHSLHTYFSAENQPYAKADYRIFVAEVASTVNEVLLLKYMYANAQDDNLKKYLLNYYLDTIRATLHRQTMFAEFEFRAHDMVEKGEPLTKENLCAMYAELGKRYYGDAIEHDYNISCEWCRIPHFYNAFYVYKYSTGIITAMNIAHRILTEGEKAVKDYFKFLSGGSSTDPVSLLKYAGVDLTTSAPFEFAMTEFDETLREFEKLMSL</sequence>
<keyword evidence="3 6" id="KW-0378">Hydrolase</keyword>
<dbReference type="GO" id="GO:0004222">
    <property type="term" value="F:metalloendopeptidase activity"/>
    <property type="evidence" value="ECO:0007669"/>
    <property type="project" value="UniProtKB-UniRule"/>
</dbReference>
<evidence type="ECO:0000256" key="3">
    <source>
        <dbReference type="ARBA" id="ARBA00022801"/>
    </source>
</evidence>
<dbReference type="InterPro" id="IPR001567">
    <property type="entry name" value="Pept_M3A_M3B_dom"/>
</dbReference>
<evidence type="ECO:0000313" key="9">
    <source>
        <dbReference type="EMBL" id="HIR67502.1"/>
    </source>
</evidence>
<organism evidence="9 10">
    <name type="scientific">Candidatus Coproplasma avicola</name>
    <dbReference type="NCBI Taxonomy" id="2840744"/>
    <lineage>
        <taxon>Bacteria</taxon>
        <taxon>Bacillati</taxon>
        <taxon>Bacillota</taxon>
        <taxon>Clostridia</taxon>
        <taxon>Eubacteriales</taxon>
        <taxon>Candidatus Coproplasma</taxon>
    </lineage>
</organism>
<reference evidence="9" key="2">
    <citation type="journal article" date="2021" name="PeerJ">
        <title>Extensive microbial diversity within the chicken gut microbiome revealed by metagenomics and culture.</title>
        <authorList>
            <person name="Gilroy R."/>
            <person name="Ravi A."/>
            <person name="Getino M."/>
            <person name="Pursley I."/>
            <person name="Horton D.L."/>
            <person name="Alikhan N.F."/>
            <person name="Baker D."/>
            <person name="Gharbi K."/>
            <person name="Hall N."/>
            <person name="Watson M."/>
            <person name="Adriaenssens E.M."/>
            <person name="Foster-Nyarko E."/>
            <person name="Jarju S."/>
            <person name="Secka A."/>
            <person name="Antonio M."/>
            <person name="Oren A."/>
            <person name="Chaudhuri R.R."/>
            <person name="La Ragione R."/>
            <person name="Hildebrand F."/>
            <person name="Pallen M.J."/>
        </authorList>
    </citation>
    <scope>NUCLEOTIDE SEQUENCE</scope>
    <source>
        <strain evidence="9">ChiW16-3235</strain>
    </source>
</reference>
<evidence type="ECO:0000256" key="1">
    <source>
        <dbReference type="ARBA" id="ARBA00022670"/>
    </source>
</evidence>
<dbReference type="NCBIfam" id="TIGR00181">
    <property type="entry name" value="pepF"/>
    <property type="match status" value="1"/>
</dbReference>
<dbReference type="Proteomes" id="UP000823913">
    <property type="component" value="Unassembled WGS sequence"/>
</dbReference>
<dbReference type="Gene3D" id="1.10.1370.20">
    <property type="entry name" value="Oligoendopeptidase f, C-terminal domain"/>
    <property type="match status" value="1"/>
</dbReference>
<dbReference type="Pfam" id="PF08439">
    <property type="entry name" value="Peptidase_M3_N"/>
    <property type="match status" value="1"/>
</dbReference>
<dbReference type="EC" id="3.4.24.-" evidence="6"/>
<accession>A0A9D1E7D6</accession>
<dbReference type="AlphaFoldDB" id="A0A9D1E7D6"/>
<dbReference type="InterPro" id="IPR045090">
    <property type="entry name" value="Pept_M3A_M3B"/>
</dbReference>
<proteinExistence type="inferred from homology"/>
<dbReference type="Gene3D" id="1.20.140.70">
    <property type="entry name" value="Oligopeptidase f, N-terminal domain"/>
    <property type="match status" value="1"/>
</dbReference>
<gene>
    <name evidence="9" type="primary">pepF</name>
    <name evidence="9" type="ORF">IAB94_05605</name>
</gene>
<keyword evidence="5 6" id="KW-0482">Metalloprotease</keyword>
<dbReference type="GO" id="GO:0046872">
    <property type="term" value="F:metal ion binding"/>
    <property type="evidence" value="ECO:0007669"/>
    <property type="project" value="UniProtKB-UniRule"/>
</dbReference>
<dbReference type="CDD" id="cd09608">
    <property type="entry name" value="M3B_PepF"/>
    <property type="match status" value="1"/>
</dbReference>
<dbReference type="GO" id="GO:0006508">
    <property type="term" value="P:proteolysis"/>
    <property type="evidence" value="ECO:0007669"/>
    <property type="project" value="UniProtKB-KW"/>
</dbReference>
<evidence type="ECO:0000256" key="6">
    <source>
        <dbReference type="RuleBase" id="RU368091"/>
    </source>
</evidence>
<comment type="similarity">
    <text evidence="6">Belongs to the peptidase M3B family.</text>
</comment>
<keyword evidence="4 6" id="KW-0862">Zinc</keyword>
<evidence type="ECO:0000256" key="2">
    <source>
        <dbReference type="ARBA" id="ARBA00022723"/>
    </source>
</evidence>
<feature type="domain" description="Oligopeptidase F N-terminal" evidence="8">
    <location>
        <begin position="108"/>
        <end position="174"/>
    </location>
</feature>
<comment type="caution">
    <text evidence="9">The sequence shown here is derived from an EMBL/GenBank/DDBJ whole genome shotgun (WGS) entry which is preliminary data.</text>
</comment>
<comment type="cofactor">
    <cofactor evidence="6">
        <name>Zn(2+)</name>
        <dbReference type="ChEBI" id="CHEBI:29105"/>
    </cofactor>
    <text evidence="6">Binds 1 zinc ion.</text>
</comment>
<name>A0A9D1E7D6_9FIRM</name>
<evidence type="ECO:0000259" key="7">
    <source>
        <dbReference type="Pfam" id="PF01432"/>
    </source>
</evidence>
<dbReference type="InterPro" id="IPR013647">
    <property type="entry name" value="OligopepF_N_dom"/>
</dbReference>
<dbReference type="Pfam" id="PF01432">
    <property type="entry name" value="Peptidase_M3"/>
    <property type="match status" value="1"/>
</dbReference>
<evidence type="ECO:0000256" key="5">
    <source>
        <dbReference type="ARBA" id="ARBA00023049"/>
    </source>
</evidence>
<dbReference type="EMBL" id="DVHK01000113">
    <property type="protein sequence ID" value="HIR67502.1"/>
    <property type="molecule type" value="Genomic_DNA"/>
</dbReference>
<dbReference type="InterPro" id="IPR004438">
    <property type="entry name" value="Peptidase_M3B"/>
</dbReference>
<feature type="domain" description="Peptidase M3A/M3B catalytic" evidence="7">
    <location>
        <begin position="196"/>
        <end position="575"/>
    </location>
</feature>
<keyword evidence="1 6" id="KW-0645">Protease</keyword>
<keyword evidence="2 6" id="KW-0479">Metal-binding</keyword>
<protein>
    <recommendedName>
        <fullName evidence="6">Oligopeptidase F</fullName>
        <ecNumber evidence="6">3.4.24.-</ecNumber>
    </recommendedName>
</protein>
<dbReference type="PANTHER" id="PTHR11804:SF84">
    <property type="entry name" value="SACCHAROLYSIN"/>
    <property type="match status" value="1"/>
</dbReference>
<reference evidence="9" key="1">
    <citation type="submission" date="2020-10" db="EMBL/GenBank/DDBJ databases">
        <authorList>
            <person name="Gilroy R."/>
        </authorList>
    </citation>
    <scope>NUCLEOTIDE SEQUENCE</scope>
    <source>
        <strain evidence="9">ChiW16-3235</strain>
    </source>
</reference>
<dbReference type="PANTHER" id="PTHR11804">
    <property type="entry name" value="PROTEASE M3 THIMET OLIGOPEPTIDASE-RELATED"/>
    <property type="match status" value="1"/>
</dbReference>
<evidence type="ECO:0000256" key="4">
    <source>
        <dbReference type="ARBA" id="ARBA00022833"/>
    </source>
</evidence>
<comment type="function">
    <text evidence="6">Has oligopeptidase activity and degrades a variety of small bioactive peptides.</text>
</comment>
<dbReference type="SUPFAM" id="SSF55486">
    <property type="entry name" value="Metalloproteases ('zincins'), catalytic domain"/>
    <property type="match status" value="1"/>
</dbReference>
<evidence type="ECO:0000313" key="10">
    <source>
        <dbReference type="Proteomes" id="UP000823913"/>
    </source>
</evidence>
<dbReference type="InterPro" id="IPR042088">
    <property type="entry name" value="OligoPept_F_C"/>
</dbReference>
<evidence type="ECO:0000259" key="8">
    <source>
        <dbReference type="Pfam" id="PF08439"/>
    </source>
</evidence>
<dbReference type="Gene3D" id="1.10.287.830">
    <property type="entry name" value="putative peptidase helix hairpin domain like"/>
    <property type="match status" value="1"/>
</dbReference>
<dbReference type="GO" id="GO:0006518">
    <property type="term" value="P:peptide metabolic process"/>
    <property type="evidence" value="ECO:0007669"/>
    <property type="project" value="TreeGrafter"/>
</dbReference>